<reference evidence="4" key="1">
    <citation type="submission" date="2013-07" db="EMBL/GenBank/DDBJ databases">
        <title>The genome of Eucalyptus grandis.</title>
        <authorList>
            <person name="Schmutz J."/>
            <person name="Hayes R."/>
            <person name="Myburg A."/>
            <person name="Tuskan G."/>
            <person name="Grattapaglia D."/>
            <person name="Rokhsar D.S."/>
        </authorList>
    </citation>
    <scope>NUCLEOTIDE SEQUENCE</scope>
    <source>
        <tissue evidence="4">Leaf extractions</tissue>
    </source>
</reference>
<evidence type="ECO:0000313" key="4">
    <source>
        <dbReference type="EMBL" id="KCW78202.1"/>
    </source>
</evidence>
<dbReference type="Pfam" id="PF12899">
    <property type="entry name" value="Glyco_hydro_100"/>
    <property type="match status" value="1"/>
</dbReference>
<evidence type="ECO:0000256" key="2">
    <source>
        <dbReference type="ARBA" id="ARBA00023277"/>
    </source>
</evidence>
<keyword evidence="3" id="KW-0326">Glycosidase</keyword>
<dbReference type="GO" id="GO:0033926">
    <property type="term" value="F:endo-alpha-N-acetylgalactosaminidase activity"/>
    <property type="evidence" value="ECO:0007669"/>
    <property type="project" value="InterPro"/>
</dbReference>
<sequence length="116" mass="12738">MRRVGVLTSQEPFAEVGVPVILALVIGSTEEPTGNETPAVAKKGVQSDLVFVRDFVPSGLACLMKKEMEPEIVKNFLLRTLHPKAGKRESITSLLEKESCLRASKSVLTCKTKRRD</sequence>
<dbReference type="PANTHER" id="PTHR31916:SF37">
    <property type="entry name" value="ALKALINE_NEUTRAL INVERTASE"/>
    <property type="match status" value="1"/>
</dbReference>
<dbReference type="PANTHER" id="PTHR31916">
    <property type="match status" value="1"/>
</dbReference>
<dbReference type="InParanoid" id="A0A059CIH7"/>
<protein>
    <submittedName>
        <fullName evidence="4">Uncharacterized protein</fullName>
    </submittedName>
</protein>
<gene>
    <name evidence="4" type="ORF">EUGRSUZ_D02388</name>
</gene>
<keyword evidence="2" id="KW-0119">Carbohydrate metabolism</keyword>
<keyword evidence="1" id="KW-0378">Hydrolase</keyword>
<dbReference type="AlphaFoldDB" id="A0A059CIH7"/>
<evidence type="ECO:0000256" key="1">
    <source>
        <dbReference type="ARBA" id="ARBA00022801"/>
    </source>
</evidence>
<organism evidence="4">
    <name type="scientific">Eucalyptus grandis</name>
    <name type="common">Flooded gum</name>
    <dbReference type="NCBI Taxonomy" id="71139"/>
    <lineage>
        <taxon>Eukaryota</taxon>
        <taxon>Viridiplantae</taxon>
        <taxon>Streptophyta</taxon>
        <taxon>Embryophyta</taxon>
        <taxon>Tracheophyta</taxon>
        <taxon>Spermatophyta</taxon>
        <taxon>Magnoliopsida</taxon>
        <taxon>eudicotyledons</taxon>
        <taxon>Gunneridae</taxon>
        <taxon>Pentapetalae</taxon>
        <taxon>rosids</taxon>
        <taxon>malvids</taxon>
        <taxon>Myrtales</taxon>
        <taxon>Myrtaceae</taxon>
        <taxon>Myrtoideae</taxon>
        <taxon>Eucalypteae</taxon>
        <taxon>Eucalyptus</taxon>
    </lineage>
</organism>
<name>A0A059CIH7_EUCGR</name>
<evidence type="ECO:0000256" key="3">
    <source>
        <dbReference type="ARBA" id="ARBA00023295"/>
    </source>
</evidence>
<dbReference type="STRING" id="71139.A0A059CIH7"/>
<dbReference type="InterPro" id="IPR024746">
    <property type="entry name" value="Glyco_hydro_100"/>
</dbReference>
<dbReference type="Gramene" id="KCW78202">
    <property type="protein sequence ID" value="KCW78202"/>
    <property type="gene ID" value="EUGRSUZ_D02388"/>
</dbReference>
<proteinExistence type="predicted"/>
<accession>A0A059CIH7</accession>
<dbReference type="EMBL" id="KK198756">
    <property type="protein sequence ID" value="KCW78202.1"/>
    <property type="molecule type" value="Genomic_DNA"/>
</dbReference>